<evidence type="ECO:0000313" key="2">
    <source>
        <dbReference type="EMBL" id="CAB3689071.1"/>
    </source>
</evidence>
<feature type="region of interest" description="Disordered" evidence="1">
    <location>
        <begin position="1"/>
        <end position="65"/>
    </location>
</feature>
<dbReference type="Proteomes" id="UP000235659">
    <property type="component" value="Unassembled WGS sequence"/>
</dbReference>
<evidence type="ECO:0000313" key="4">
    <source>
        <dbReference type="Proteomes" id="UP000235659"/>
    </source>
</evidence>
<reference evidence="3 4" key="1">
    <citation type="submission" date="2018-01" db="EMBL/GenBank/DDBJ databases">
        <title>Whole genome analyses suggest that Burkholderia sensu lato contains two further novel genera in the rhizoxinica-symbiotica group Mycetohabitans gen. nov., and Trinickia gen. nov.: implications for the evolution of diazotrophy and nodulation in the Burkholderiaceae.</title>
        <authorList>
            <person name="Estrada-de los Santos P."/>
            <person name="Palmer M."/>
            <person name="Chavez-Ramirez B."/>
            <person name="Beukes C."/>
            <person name="Steenkamp E.T."/>
            <person name="Hirsch A.M."/>
            <person name="Manyaka P."/>
            <person name="Maluk M."/>
            <person name="Lafos M."/>
            <person name="Crook M."/>
            <person name="Gross E."/>
            <person name="Simon M.F."/>
            <person name="Bueno dos Reis Junior F."/>
            <person name="Poole P.S."/>
            <person name="Venter S.N."/>
            <person name="James E.K."/>
        </authorList>
    </citation>
    <scope>NUCLEOTIDE SEQUENCE [LARGE SCALE GENOMIC DNA]</scope>
    <source>
        <strain evidence="3 4">WSM 3937</strain>
    </source>
</reference>
<accession>A0A2N7WLA5</accession>
<protein>
    <submittedName>
        <fullName evidence="2">Uncharacterized protein</fullName>
    </submittedName>
</protein>
<evidence type="ECO:0000313" key="5">
    <source>
        <dbReference type="Proteomes" id="UP000494205"/>
    </source>
</evidence>
<feature type="compositionally biased region" description="Low complexity" evidence="1">
    <location>
        <begin position="13"/>
        <end position="31"/>
    </location>
</feature>
<reference evidence="2 5" key="2">
    <citation type="submission" date="2020-04" db="EMBL/GenBank/DDBJ databases">
        <authorList>
            <person name="De Canck E."/>
        </authorList>
    </citation>
    <scope>NUCLEOTIDE SEQUENCE [LARGE SCALE GENOMIC DNA]</scope>
    <source>
        <strain evidence="2 5">LMG 27174</strain>
    </source>
</reference>
<name>A0A2N7WLA5_9BURK</name>
<dbReference type="EMBL" id="CADIJZ010000010">
    <property type="protein sequence ID" value="CAB3689071.1"/>
    <property type="molecule type" value="Genomic_DNA"/>
</dbReference>
<proteinExistence type="predicted"/>
<dbReference type="Proteomes" id="UP000494205">
    <property type="component" value="Unassembled WGS sequence"/>
</dbReference>
<dbReference type="EMBL" id="PNXY01000009">
    <property type="protein sequence ID" value="PMS30228.1"/>
    <property type="molecule type" value="Genomic_DNA"/>
</dbReference>
<feature type="compositionally biased region" description="Polar residues" evidence="1">
    <location>
        <begin position="32"/>
        <end position="48"/>
    </location>
</feature>
<sequence length="65" mass="6450">MTVPSNLNSTRVSSAAPTKAAEKPAASTSSTYPGSTVQAKGSTTQAQPLPSMPAGLVGHHVNTTA</sequence>
<dbReference type="AlphaFoldDB" id="A0A2N7WLA5"/>
<gene>
    <name evidence="3" type="ORF">C0Z16_14805</name>
    <name evidence="2" type="ORF">LMG27174_03068</name>
</gene>
<organism evidence="2 5">
    <name type="scientific">Paraburkholderia rhynchosiae</name>
    <dbReference type="NCBI Taxonomy" id="487049"/>
    <lineage>
        <taxon>Bacteria</taxon>
        <taxon>Pseudomonadati</taxon>
        <taxon>Pseudomonadota</taxon>
        <taxon>Betaproteobacteria</taxon>
        <taxon>Burkholderiales</taxon>
        <taxon>Burkholderiaceae</taxon>
        <taxon>Paraburkholderia</taxon>
    </lineage>
</organism>
<feature type="compositionally biased region" description="Polar residues" evidence="1">
    <location>
        <begin position="1"/>
        <end position="12"/>
    </location>
</feature>
<evidence type="ECO:0000313" key="3">
    <source>
        <dbReference type="EMBL" id="PMS30228.1"/>
    </source>
</evidence>
<keyword evidence="4" id="KW-1185">Reference proteome</keyword>
<evidence type="ECO:0000256" key="1">
    <source>
        <dbReference type="SAM" id="MobiDB-lite"/>
    </source>
</evidence>